<evidence type="ECO:0000313" key="2">
    <source>
        <dbReference type="Proteomes" id="UP000694890"/>
    </source>
</evidence>
<reference evidence="3" key="1">
    <citation type="submission" date="2025-08" db="UniProtKB">
        <authorList>
            <consortium name="RefSeq"/>
        </authorList>
    </citation>
    <scope>IDENTIFICATION</scope>
    <source>
        <tissue evidence="3">Brain</tissue>
    </source>
</reference>
<feature type="region of interest" description="Disordered" evidence="1">
    <location>
        <begin position="51"/>
        <end position="123"/>
    </location>
</feature>
<proteinExistence type="predicted"/>
<dbReference type="Proteomes" id="UP000694890">
    <property type="component" value="Linkage group LG10"/>
</dbReference>
<organism evidence="2 3">
    <name type="scientific">Lates calcarifer</name>
    <name type="common">Barramundi</name>
    <name type="synonym">Holocentrus calcarifer</name>
    <dbReference type="NCBI Taxonomy" id="8187"/>
    <lineage>
        <taxon>Eukaryota</taxon>
        <taxon>Metazoa</taxon>
        <taxon>Chordata</taxon>
        <taxon>Craniata</taxon>
        <taxon>Vertebrata</taxon>
        <taxon>Euteleostomi</taxon>
        <taxon>Actinopterygii</taxon>
        <taxon>Neopterygii</taxon>
        <taxon>Teleostei</taxon>
        <taxon>Neoteleostei</taxon>
        <taxon>Acanthomorphata</taxon>
        <taxon>Carangaria</taxon>
        <taxon>Carangaria incertae sedis</taxon>
        <taxon>Centropomidae</taxon>
        <taxon>Lates</taxon>
    </lineage>
</organism>
<feature type="compositionally biased region" description="Basic residues" evidence="1">
    <location>
        <begin position="61"/>
        <end position="73"/>
    </location>
</feature>
<evidence type="ECO:0000256" key="1">
    <source>
        <dbReference type="SAM" id="MobiDB-lite"/>
    </source>
</evidence>
<dbReference type="KEGG" id="lcf:108901976"/>
<dbReference type="RefSeq" id="XP_018559180.1">
    <property type="nucleotide sequence ID" value="XM_018703664.2"/>
</dbReference>
<feature type="compositionally biased region" description="Basic and acidic residues" evidence="1">
    <location>
        <begin position="74"/>
        <end position="85"/>
    </location>
</feature>
<feature type="compositionally biased region" description="Acidic residues" evidence="1">
    <location>
        <begin position="95"/>
        <end position="109"/>
    </location>
</feature>
<dbReference type="KEGG" id="lcf:108902222"/>
<sequence>MWHLEHKKEKIVKALIRTCDKEESIEAGDDTPEMKDIRVWRQMAKKRKLLKKRQTIEDRIKRKKEKQRQRQKWTKKERERRDGKGARKWKKKGEEEDTESEESEREEDTERSGSVPKKSLMSNLKTWYLKQQKEKIVKAISKTRDKEVAIDVGDDTHEMKEIRVWRQQAKRKMLLKKQQELEEKIQHRFTCHHKQKSKECGWKQ</sequence>
<accession>A0AAJ7QLH3</accession>
<dbReference type="RefSeq" id="XP_018559506.2">
    <property type="nucleotide sequence ID" value="XM_018703990.2"/>
</dbReference>
<dbReference type="GeneID" id="108901976"/>
<gene>
    <name evidence="3" type="primary">LOC108901976</name>
</gene>
<protein>
    <submittedName>
        <fullName evidence="3">Uncharacterized protein</fullName>
    </submittedName>
</protein>
<evidence type="ECO:0000313" key="3">
    <source>
        <dbReference type="RefSeq" id="XP_018559180.1"/>
    </source>
</evidence>
<name>A0AAJ7QLH3_LATCA</name>
<dbReference type="AlphaFoldDB" id="A0AAJ7QLH3"/>